<evidence type="ECO:0000256" key="4">
    <source>
        <dbReference type="ARBA" id="ARBA00022618"/>
    </source>
</evidence>
<evidence type="ECO:0000256" key="6">
    <source>
        <dbReference type="ARBA" id="ARBA00022840"/>
    </source>
</evidence>
<evidence type="ECO:0000313" key="12">
    <source>
        <dbReference type="Proteomes" id="UP000230340"/>
    </source>
</evidence>
<dbReference type="InterPro" id="IPR015854">
    <property type="entry name" value="ABC_transpr_LolD-like"/>
</dbReference>
<keyword evidence="6 9" id="KW-0067">ATP-binding</keyword>
<evidence type="ECO:0000313" key="11">
    <source>
        <dbReference type="EMBL" id="PIS23106.1"/>
    </source>
</evidence>
<dbReference type="SMART" id="SM00382">
    <property type="entry name" value="AAA"/>
    <property type="match status" value="1"/>
</dbReference>
<dbReference type="GO" id="GO:0005524">
    <property type="term" value="F:ATP binding"/>
    <property type="evidence" value="ECO:0007669"/>
    <property type="project" value="UniProtKB-UniRule"/>
</dbReference>
<evidence type="ECO:0000256" key="7">
    <source>
        <dbReference type="ARBA" id="ARBA00023136"/>
    </source>
</evidence>
<dbReference type="AlphaFoldDB" id="A0A2H0XDU0"/>
<organism evidence="11 12">
    <name type="scientific">candidate division WWE3 bacterium CG08_land_8_20_14_0_20_40_13</name>
    <dbReference type="NCBI Taxonomy" id="1975084"/>
    <lineage>
        <taxon>Bacteria</taxon>
        <taxon>Katanobacteria</taxon>
    </lineage>
</organism>
<sequence>MILFQEVFKKYADGTEALRDVNLEIKPKEFVFVVGSSGAGKTTLLRLVVREEVPTSGKVFVDGDDIAALKDKDIPELRRKVGYIFQDYKLLAGRNAFDNVAFSLEVVGKSDDEINRIVPKYLEMVGLLNKIKSFPYQLSGGERQRLAIARALVHEPKIILADESTGMIDPSSTWEIVKLLDKVNSWGTTVVMATHDFNVVNLLKKRVVEINDGEVVRDEKSGLYEPRHSKTSSLV</sequence>
<evidence type="ECO:0000256" key="3">
    <source>
        <dbReference type="ARBA" id="ARBA00022475"/>
    </source>
</evidence>
<dbReference type="FunFam" id="3.40.50.300:FF:000056">
    <property type="entry name" value="Cell division ATP-binding protein FtsE"/>
    <property type="match status" value="1"/>
</dbReference>
<dbReference type="GO" id="GO:0005886">
    <property type="term" value="C:plasma membrane"/>
    <property type="evidence" value="ECO:0007669"/>
    <property type="project" value="UniProtKB-SubCell"/>
</dbReference>
<evidence type="ECO:0000256" key="1">
    <source>
        <dbReference type="ARBA" id="ARBA00005417"/>
    </source>
</evidence>
<keyword evidence="5 9" id="KW-0547">Nucleotide-binding</keyword>
<dbReference type="PROSITE" id="PS50893">
    <property type="entry name" value="ABC_TRANSPORTER_2"/>
    <property type="match status" value="1"/>
</dbReference>
<dbReference type="InterPro" id="IPR005286">
    <property type="entry name" value="Cell_div_FtsE"/>
</dbReference>
<dbReference type="InterPro" id="IPR003593">
    <property type="entry name" value="AAA+_ATPase"/>
</dbReference>
<dbReference type="InterPro" id="IPR027417">
    <property type="entry name" value="P-loop_NTPase"/>
</dbReference>
<dbReference type="GO" id="GO:0016887">
    <property type="term" value="F:ATP hydrolysis activity"/>
    <property type="evidence" value="ECO:0007669"/>
    <property type="project" value="InterPro"/>
</dbReference>
<evidence type="ECO:0000256" key="5">
    <source>
        <dbReference type="ARBA" id="ARBA00022741"/>
    </source>
</evidence>
<evidence type="ECO:0000256" key="2">
    <source>
        <dbReference type="ARBA" id="ARBA00020019"/>
    </source>
</evidence>
<reference evidence="12" key="1">
    <citation type="submission" date="2017-09" db="EMBL/GenBank/DDBJ databases">
        <title>Depth-based differentiation of microbial function through sediment-hosted aquifers and enrichment of novel symbionts in the deep terrestrial subsurface.</title>
        <authorList>
            <person name="Probst A.J."/>
            <person name="Ladd B."/>
            <person name="Jarett J.K."/>
            <person name="Geller-Mcgrath D.E."/>
            <person name="Sieber C.M.K."/>
            <person name="Emerson J.B."/>
            <person name="Anantharaman K."/>
            <person name="Thomas B.C."/>
            <person name="Malmstrom R."/>
            <person name="Stieglmeier M."/>
            <person name="Klingl A."/>
            <person name="Woyke T."/>
            <person name="Ryan C.M."/>
            <person name="Banfield J.F."/>
        </authorList>
    </citation>
    <scope>NUCLEOTIDE SEQUENCE [LARGE SCALE GENOMIC DNA]</scope>
</reference>
<dbReference type="PANTHER" id="PTHR24220">
    <property type="entry name" value="IMPORT ATP-BINDING PROTEIN"/>
    <property type="match status" value="1"/>
</dbReference>
<dbReference type="PANTHER" id="PTHR24220:SF470">
    <property type="entry name" value="CELL DIVISION ATP-BINDING PROTEIN FTSE"/>
    <property type="match status" value="1"/>
</dbReference>
<keyword evidence="3 9" id="KW-1003">Cell membrane</keyword>
<comment type="function">
    <text evidence="9">Part of the ABC transporter FtsEX involved in cellular division.</text>
</comment>
<dbReference type="GO" id="GO:0051301">
    <property type="term" value="P:cell division"/>
    <property type="evidence" value="ECO:0007669"/>
    <property type="project" value="UniProtKB-UniRule"/>
</dbReference>
<dbReference type="SUPFAM" id="SSF52540">
    <property type="entry name" value="P-loop containing nucleoside triphosphate hydrolases"/>
    <property type="match status" value="1"/>
</dbReference>
<dbReference type="GO" id="GO:0022857">
    <property type="term" value="F:transmembrane transporter activity"/>
    <property type="evidence" value="ECO:0007669"/>
    <property type="project" value="TreeGrafter"/>
</dbReference>
<comment type="similarity">
    <text evidence="1 9">Belongs to the ABC transporter superfamily.</text>
</comment>
<keyword evidence="8 9" id="KW-0131">Cell cycle</keyword>
<gene>
    <name evidence="9 11" type="primary">ftsE</name>
    <name evidence="11" type="ORF">COT49_01905</name>
</gene>
<dbReference type="Proteomes" id="UP000230340">
    <property type="component" value="Unassembled WGS sequence"/>
</dbReference>
<dbReference type="InterPro" id="IPR017871">
    <property type="entry name" value="ABC_transporter-like_CS"/>
</dbReference>
<keyword evidence="7 9" id="KW-0472">Membrane</keyword>
<proteinExistence type="inferred from homology"/>
<keyword evidence="4 9" id="KW-0132">Cell division</keyword>
<accession>A0A2H0XDU0</accession>
<dbReference type="Pfam" id="PF00005">
    <property type="entry name" value="ABC_tran"/>
    <property type="match status" value="1"/>
</dbReference>
<dbReference type="Gene3D" id="3.40.50.300">
    <property type="entry name" value="P-loop containing nucleotide triphosphate hydrolases"/>
    <property type="match status" value="1"/>
</dbReference>
<evidence type="ECO:0000256" key="9">
    <source>
        <dbReference type="RuleBase" id="RU365094"/>
    </source>
</evidence>
<comment type="subunit">
    <text evidence="9">Homodimer. Forms a membrane-associated complex with FtsX.</text>
</comment>
<evidence type="ECO:0000259" key="10">
    <source>
        <dbReference type="PROSITE" id="PS50893"/>
    </source>
</evidence>
<feature type="domain" description="ABC transporter" evidence="10">
    <location>
        <begin position="2"/>
        <end position="235"/>
    </location>
</feature>
<name>A0A2H0XDU0_UNCKA</name>
<comment type="caution">
    <text evidence="11">The sequence shown here is derived from an EMBL/GenBank/DDBJ whole genome shotgun (WGS) entry which is preliminary data.</text>
</comment>
<dbReference type="InterPro" id="IPR003439">
    <property type="entry name" value="ABC_transporter-like_ATP-bd"/>
</dbReference>
<dbReference type="EMBL" id="PEYT01000014">
    <property type="protein sequence ID" value="PIS23106.1"/>
    <property type="molecule type" value="Genomic_DNA"/>
</dbReference>
<comment type="subcellular location">
    <subcellularLocation>
        <location evidence="9">Cell membrane</location>
        <topology evidence="9">Peripheral membrane protein</topology>
        <orientation evidence="9">Cytoplasmic side</orientation>
    </subcellularLocation>
</comment>
<dbReference type="PROSITE" id="PS00211">
    <property type="entry name" value="ABC_TRANSPORTER_1"/>
    <property type="match status" value="1"/>
</dbReference>
<evidence type="ECO:0000256" key="8">
    <source>
        <dbReference type="ARBA" id="ARBA00023306"/>
    </source>
</evidence>
<protein>
    <recommendedName>
        <fullName evidence="2 9">Cell division ATP-binding protein FtsE</fullName>
    </recommendedName>
</protein>
<dbReference type="NCBIfam" id="TIGR02673">
    <property type="entry name" value="FtsE"/>
    <property type="match status" value="1"/>
</dbReference>